<evidence type="ECO:0000256" key="8">
    <source>
        <dbReference type="HAMAP-Rule" id="MF_00490"/>
    </source>
</evidence>
<dbReference type="Proteomes" id="UP000199452">
    <property type="component" value="Unassembled WGS sequence"/>
</dbReference>
<organism evidence="9 10">
    <name type="scientific">Williamwhitmania taraxaci</name>
    <dbReference type="NCBI Taxonomy" id="1640674"/>
    <lineage>
        <taxon>Bacteria</taxon>
        <taxon>Pseudomonadati</taxon>
        <taxon>Bacteroidota</taxon>
        <taxon>Bacteroidia</taxon>
        <taxon>Bacteroidales</taxon>
        <taxon>Williamwhitmaniaceae</taxon>
        <taxon>Williamwhitmania</taxon>
    </lineage>
</organism>
<proteinExistence type="inferred from homology"/>
<dbReference type="InterPro" id="IPR005238">
    <property type="entry name" value="ComB-like"/>
</dbReference>
<evidence type="ECO:0000313" key="9">
    <source>
        <dbReference type="EMBL" id="SDD30539.1"/>
    </source>
</evidence>
<dbReference type="EMBL" id="FMYP01000128">
    <property type="protein sequence ID" value="SDD30539.1"/>
    <property type="molecule type" value="Genomic_DNA"/>
</dbReference>
<keyword evidence="10" id="KW-1185">Reference proteome</keyword>
<dbReference type="FunFam" id="3.90.1560.10:FF:000001">
    <property type="entry name" value="Probable 2-phosphosulfolactate phosphatase"/>
    <property type="match status" value="1"/>
</dbReference>
<dbReference type="PANTHER" id="PTHR37311:SF1">
    <property type="entry name" value="2-PHOSPHOSULFOLACTATE PHOSPHATASE-RELATED"/>
    <property type="match status" value="1"/>
</dbReference>
<dbReference type="GO" id="GO:0050545">
    <property type="term" value="F:sulfopyruvate decarboxylase activity"/>
    <property type="evidence" value="ECO:0007669"/>
    <property type="project" value="TreeGrafter"/>
</dbReference>
<dbReference type="EC" id="3.1.3.71" evidence="3 8"/>
<evidence type="ECO:0000256" key="1">
    <source>
        <dbReference type="ARBA" id="ARBA00001946"/>
    </source>
</evidence>
<evidence type="ECO:0000256" key="5">
    <source>
        <dbReference type="ARBA" id="ARBA00022801"/>
    </source>
</evidence>
<sequence length="263" mass="29112">MICWITVKLRHKSYRTIVCNTTYNMRIDIVASAAELKQERVKGKNVAVIDVLRATTVITTALMNGAKEIIPTEEVSTAFEIYSKYHSGEALLGGERNAVRIEGFHLANSPFEYMEDVVHHKTIILTTTNGTRALMGSLTANNIIVASFLNATAIATWLGEQDIDSTIVCAGSAEIYTLEDALCAGMIAKIMEERFGATLSDFAFTLKFLYEGYEGNIMSALTHCQHAQLLLSKGFRSDVEYCLQKDITDIIPRLNEGAITIER</sequence>
<dbReference type="AlphaFoldDB" id="A0A1G6TNC8"/>
<evidence type="ECO:0000256" key="7">
    <source>
        <dbReference type="ARBA" id="ARBA00033711"/>
    </source>
</evidence>
<evidence type="ECO:0000313" key="10">
    <source>
        <dbReference type="Proteomes" id="UP000199452"/>
    </source>
</evidence>
<accession>A0A1G6TNC8</accession>
<dbReference type="SUPFAM" id="SSF142823">
    <property type="entry name" value="ComB-like"/>
    <property type="match status" value="1"/>
</dbReference>
<comment type="similarity">
    <text evidence="2 8">Belongs to the ComB family.</text>
</comment>
<dbReference type="PANTHER" id="PTHR37311">
    <property type="entry name" value="2-PHOSPHOSULFOLACTATE PHOSPHATASE-RELATED"/>
    <property type="match status" value="1"/>
</dbReference>
<evidence type="ECO:0000256" key="3">
    <source>
        <dbReference type="ARBA" id="ARBA00012953"/>
    </source>
</evidence>
<dbReference type="HAMAP" id="MF_00490">
    <property type="entry name" value="ComB"/>
    <property type="match status" value="1"/>
</dbReference>
<protein>
    <recommendedName>
        <fullName evidence="4 8">Probable 2-phosphosulfolactate phosphatase</fullName>
        <ecNumber evidence="3 8">3.1.3.71</ecNumber>
    </recommendedName>
</protein>
<evidence type="ECO:0000256" key="4">
    <source>
        <dbReference type="ARBA" id="ARBA00021948"/>
    </source>
</evidence>
<dbReference type="InterPro" id="IPR036702">
    <property type="entry name" value="ComB-like_sf"/>
</dbReference>
<reference evidence="9 10" key="1">
    <citation type="submission" date="2016-09" db="EMBL/GenBank/DDBJ databases">
        <authorList>
            <person name="Capua I."/>
            <person name="De Benedictis P."/>
            <person name="Joannis T."/>
            <person name="Lombin L.H."/>
            <person name="Cattoli G."/>
        </authorList>
    </citation>
    <scope>NUCLEOTIDE SEQUENCE [LARGE SCALE GENOMIC DNA]</scope>
    <source>
        <strain evidence="9 10">A7P-90m</strain>
    </source>
</reference>
<keyword evidence="5 8" id="KW-0378">Hydrolase</keyword>
<comment type="cofactor">
    <cofactor evidence="1 8">
        <name>Mg(2+)</name>
        <dbReference type="ChEBI" id="CHEBI:18420"/>
    </cofactor>
</comment>
<name>A0A1G6TNC8_9BACT</name>
<dbReference type="GO" id="GO:0000287">
    <property type="term" value="F:magnesium ion binding"/>
    <property type="evidence" value="ECO:0007669"/>
    <property type="project" value="UniProtKB-UniRule"/>
</dbReference>
<dbReference type="OrthoDB" id="4913at2"/>
<gene>
    <name evidence="8" type="primary">comB</name>
    <name evidence="9" type="ORF">SAMN05216323_11284</name>
</gene>
<evidence type="ECO:0000256" key="6">
    <source>
        <dbReference type="ARBA" id="ARBA00022842"/>
    </source>
</evidence>
<comment type="catalytic activity">
    <reaction evidence="7 8">
        <text>(2R)-O-phospho-3-sulfolactate + H2O = (2R)-3-sulfolactate + phosphate</text>
        <dbReference type="Rhea" id="RHEA:23416"/>
        <dbReference type="ChEBI" id="CHEBI:15377"/>
        <dbReference type="ChEBI" id="CHEBI:15597"/>
        <dbReference type="ChEBI" id="CHEBI:43474"/>
        <dbReference type="ChEBI" id="CHEBI:58738"/>
        <dbReference type="EC" id="3.1.3.71"/>
    </reaction>
</comment>
<keyword evidence="6 8" id="KW-0460">Magnesium</keyword>
<dbReference type="Pfam" id="PF04029">
    <property type="entry name" value="2-ph_phosp"/>
    <property type="match status" value="1"/>
</dbReference>
<dbReference type="GO" id="GO:0050532">
    <property type="term" value="F:2-phosphosulfolactate phosphatase activity"/>
    <property type="evidence" value="ECO:0007669"/>
    <property type="project" value="UniProtKB-UniRule"/>
</dbReference>
<evidence type="ECO:0000256" key="2">
    <source>
        <dbReference type="ARBA" id="ARBA00009997"/>
    </source>
</evidence>
<dbReference type="Gene3D" id="3.90.1560.10">
    <property type="entry name" value="ComB-like"/>
    <property type="match status" value="1"/>
</dbReference>
<dbReference type="STRING" id="1640674.SAMN05216323_11284"/>